<dbReference type="InterPro" id="IPR036291">
    <property type="entry name" value="NAD(P)-bd_dom_sf"/>
</dbReference>
<dbReference type="SUPFAM" id="SSF51735">
    <property type="entry name" value="NAD(P)-binding Rossmann-fold domains"/>
    <property type="match status" value="1"/>
</dbReference>
<dbReference type="RefSeq" id="WP_091217084.1">
    <property type="nucleotide sequence ID" value="NZ_FNHE01000004.1"/>
</dbReference>
<comment type="similarity">
    <text evidence="1">Belongs to the short-chain dehydrogenases/reductases (SDR) family.</text>
</comment>
<evidence type="ECO:0000313" key="4">
    <source>
        <dbReference type="Proteomes" id="UP000198680"/>
    </source>
</evidence>
<dbReference type="AlphaFoldDB" id="A0A1G9RMD4"/>
<dbReference type="Proteomes" id="UP000198680">
    <property type="component" value="Unassembled WGS sequence"/>
</dbReference>
<proteinExistence type="inferred from homology"/>
<reference evidence="4" key="1">
    <citation type="submission" date="2016-10" db="EMBL/GenBank/DDBJ databases">
        <authorList>
            <person name="Varghese N."/>
            <person name="Submissions S."/>
        </authorList>
    </citation>
    <scope>NUCLEOTIDE SEQUENCE [LARGE SCALE GENOMIC DNA]</scope>
    <source>
        <strain evidence="4">DSM 45419</strain>
    </source>
</reference>
<dbReference type="OrthoDB" id="3208554at2"/>
<name>A0A1G9RMD4_9ACTN</name>
<evidence type="ECO:0000256" key="1">
    <source>
        <dbReference type="ARBA" id="ARBA00006484"/>
    </source>
</evidence>
<keyword evidence="4" id="KW-1185">Reference proteome</keyword>
<dbReference type="STRING" id="1137991.SAMN05660642_01987"/>
<protein>
    <submittedName>
        <fullName evidence="3">NAD(P)-dependent dehydrogenase, short-chain alcohol dehydrogenase family</fullName>
    </submittedName>
</protein>
<organism evidence="3 4">
    <name type="scientific">Geodermatophilus siccatus</name>
    <dbReference type="NCBI Taxonomy" id="1137991"/>
    <lineage>
        <taxon>Bacteria</taxon>
        <taxon>Bacillati</taxon>
        <taxon>Actinomycetota</taxon>
        <taxon>Actinomycetes</taxon>
        <taxon>Geodermatophilales</taxon>
        <taxon>Geodermatophilaceae</taxon>
        <taxon>Geodermatophilus</taxon>
    </lineage>
</organism>
<dbReference type="PRINTS" id="PR00081">
    <property type="entry name" value="GDHRDH"/>
</dbReference>
<dbReference type="InterPro" id="IPR002347">
    <property type="entry name" value="SDR_fam"/>
</dbReference>
<dbReference type="PANTHER" id="PTHR43943">
    <property type="entry name" value="DEHYDROGENASE/REDUCTASE (SDR FAMILY) MEMBER 4"/>
    <property type="match status" value="1"/>
</dbReference>
<dbReference type="GO" id="GO:0016491">
    <property type="term" value="F:oxidoreductase activity"/>
    <property type="evidence" value="ECO:0007669"/>
    <property type="project" value="UniProtKB-KW"/>
</dbReference>
<dbReference type="FunFam" id="3.40.50.720:FF:000084">
    <property type="entry name" value="Short-chain dehydrogenase reductase"/>
    <property type="match status" value="1"/>
</dbReference>
<accession>A0A1G9RMD4</accession>
<keyword evidence="2" id="KW-0560">Oxidoreductase</keyword>
<dbReference type="PANTHER" id="PTHR43943:SF17">
    <property type="entry name" value="3-PHENYLPROPIONATE-DIHYDRODIOL_CINNAMIC ACID-DIHYDRODIOL DEHYDROGENASE"/>
    <property type="match status" value="1"/>
</dbReference>
<dbReference type="Gene3D" id="3.40.50.720">
    <property type="entry name" value="NAD(P)-binding Rossmann-like Domain"/>
    <property type="match status" value="1"/>
</dbReference>
<dbReference type="Pfam" id="PF13561">
    <property type="entry name" value="adh_short_C2"/>
    <property type="match status" value="1"/>
</dbReference>
<evidence type="ECO:0000256" key="2">
    <source>
        <dbReference type="ARBA" id="ARBA00023002"/>
    </source>
</evidence>
<dbReference type="EMBL" id="FNHE01000004">
    <property type="protein sequence ID" value="SDM24423.1"/>
    <property type="molecule type" value="Genomic_DNA"/>
</dbReference>
<dbReference type="CDD" id="cd05233">
    <property type="entry name" value="SDR_c"/>
    <property type="match status" value="1"/>
</dbReference>
<evidence type="ECO:0000313" key="3">
    <source>
        <dbReference type="EMBL" id="SDM24423.1"/>
    </source>
</evidence>
<sequence>MDLQLTGSRVLVTGGTRGIGRAVVETFVDEGAVVEFCARDAAEIEATEKAIAERGGRVTGARLDVRDGPALTGWVEAAAGRLGGLDAVVANVSALAIPDTEENWYTSFEVDLMHTVRLATAAIPHLEASPNGSIVAVSSVSGREADFASGPYGTMKTAVVGYVSGLAFQLAGRGVRANVVSPGNTYFTGGVWNQIEQRQPDLYSTAMGLNPTGRMGTPEEMARAVVFLSSPVSSFTTGTNLVVDGALTRGIQL</sequence>
<gene>
    <name evidence="3" type="ORF">SAMN05660642_01987</name>
</gene>